<dbReference type="PANTHER" id="PTHR45790:SF3">
    <property type="entry name" value="S-ADENOSYL-L-METHIONINE-DEPENDENT UROPORPHYRINOGEN III METHYLTRANSFERASE, CHLOROPLASTIC"/>
    <property type="match status" value="1"/>
</dbReference>
<dbReference type="GO" id="GO:0004851">
    <property type="term" value="F:uroporphyrin-III C-methyltransferase activity"/>
    <property type="evidence" value="ECO:0007669"/>
    <property type="project" value="InterPro"/>
</dbReference>
<evidence type="ECO:0000256" key="10">
    <source>
        <dbReference type="ARBA" id="ARBA00023244"/>
    </source>
</evidence>
<dbReference type="NCBIfam" id="TIGR01469">
    <property type="entry name" value="cobA_cysG_Cterm"/>
    <property type="match status" value="1"/>
</dbReference>
<protein>
    <submittedName>
        <fullName evidence="19">Uroporphyrin-III C-methyltransferase / precorrin-2 dehydrogenase / sirohydrochlorin ferrochelatase</fullName>
    </submittedName>
</protein>
<dbReference type="Gene3D" id="3.40.50.720">
    <property type="entry name" value="NAD(P)-binding Rossmann-like Domain"/>
    <property type="match status" value="1"/>
</dbReference>
<evidence type="ECO:0000256" key="5">
    <source>
        <dbReference type="ARBA" id="ARBA00022679"/>
    </source>
</evidence>
<dbReference type="UniPathway" id="UPA00262">
    <property type="reaction ID" value="UER00211"/>
</dbReference>
<dbReference type="AlphaFoldDB" id="A0A8G2BG86"/>
<keyword evidence="9" id="KW-0456">Lyase</keyword>
<dbReference type="GO" id="GO:0051266">
    <property type="term" value="F:sirohydrochlorin ferrochelatase activity"/>
    <property type="evidence" value="ECO:0007669"/>
    <property type="project" value="InterPro"/>
</dbReference>
<dbReference type="RefSeq" id="WP_093149368.1">
    <property type="nucleotide sequence ID" value="NZ_FNBW01000004.1"/>
</dbReference>
<dbReference type="InterPro" id="IPR006366">
    <property type="entry name" value="CobA/CysG_C"/>
</dbReference>
<dbReference type="InterPro" id="IPR014777">
    <property type="entry name" value="4pyrrole_Mease_sub1"/>
</dbReference>
<evidence type="ECO:0000256" key="2">
    <source>
        <dbReference type="ARBA" id="ARBA00005879"/>
    </source>
</evidence>
<dbReference type="FunFam" id="3.30.950.10:FF:000001">
    <property type="entry name" value="Siroheme synthase"/>
    <property type="match status" value="1"/>
</dbReference>
<dbReference type="PROSITE" id="PS00839">
    <property type="entry name" value="SUMT_1"/>
    <property type="match status" value="1"/>
</dbReference>
<evidence type="ECO:0000256" key="8">
    <source>
        <dbReference type="ARBA" id="ARBA00023027"/>
    </source>
</evidence>
<feature type="domain" description="Tetrapyrrole methylase" evidence="17">
    <location>
        <begin position="219"/>
        <end position="427"/>
    </location>
</feature>
<evidence type="ECO:0000313" key="20">
    <source>
        <dbReference type="Proteomes" id="UP000198615"/>
    </source>
</evidence>
<dbReference type="PROSITE" id="PS00840">
    <property type="entry name" value="SUMT_2"/>
    <property type="match status" value="1"/>
</dbReference>
<comment type="catalytic activity">
    <reaction evidence="13">
        <text>precorrin-2 + NAD(+) = sirohydrochlorin + NADH + 2 H(+)</text>
        <dbReference type="Rhea" id="RHEA:15613"/>
        <dbReference type="ChEBI" id="CHEBI:15378"/>
        <dbReference type="ChEBI" id="CHEBI:57540"/>
        <dbReference type="ChEBI" id="CHEBI:57945"/>
        <dbReference type="ChEBI" id="CHEBI:58351"/>
        <dbReference type="ChEBI" id="CHEBI:58827"/>
        <dbReference type="EC" id="1.3.1.76"/>
    </reaction>
</comment>
<dbReference type="NCBIfam" id="TIGR01470">
    <property type="entry name" value="cysG_Nterm"/>
    <property type="match status" value="1"/>
</dbReference>
<keyword evidence="20" id="KW-1185">Reference proteome</keyword>
<evidence type="ECO:0000256" key="13">
    <source>
        <dbReference type="ARBA" id="ARBA00047561"/>
    </source>
</evidence>
<comment type="pathway">
    <text evidence="1">Porphyrin-containing compound metabolism; siroheme biosynthesis; sirohydrochlorin from precorrin-2: step 1/1.</text>
</comment>
<dbReference type="InterPro" id="IPR050161">
    <property type="entry name" value="Siro_Cobalamin_biosynth"/>
</dbReference>
<accession>A0A8G2BG86</accession>
<evidence type="ECO:0000256" key="9">
    <source>
        <dbReference type="ARBA" id="ARBA00023239"/>
    </source>
</evidence>
<dbReference type="Gene3D" id="1.10.8.210">
    <property type="entry name" value="Sirohaem synthase, dimerisation domain"/>
    <property type="match status" value="1"/>
</dbReference>
<dbReference type="Proteomes" id="UP000198615">
    <property type="component" value="Unassembled WGS sequence"/>
</dbReference>
<proteinExistence type="inferred from homology"/>
<dbReference type="NCBIfam" id="NF004790">
    <property type="entry name" value="PRK06136.1"/>
    <property type="match status" value="1"/>
</dbReference>
<evidence type="ECO:0000256" key="4">
    <source>
        <dbReference type="ARBA" id="ARBA00022603"/>
    </source>
</evidence>
<comment type="caution">
    <text evidence="19">The sequence shown here is derived from an EMBL/GenBank/DDBJ whole genome shotgun (WGS) entry which is preliminary data.</text>
</comment>
<comment type="pathway">
    <text evidence="12">Porphyrin-containing compound metabolism; siroheme biosynthesis; precorrin-2 from uroporphyrinogen III: step 1/1.</text>
</comment>
<dbReference type="SUPFAM" id="SSF53790">
    <property type="entry name" value="Tetrapyrrole methylase"/>
    <property type="match status" value="1"/>
</dbReference>
<dbReference type="InterPro" id="IPR035996">
    <property type="entry name" value="4pyrrol_Methylase_sf"/>
</dbReference>
<reference evidence="19 20" key="1">
    <citation type="submission" date="2016-10" db="EMBL/GenBank/DDBJ databases">
        <authorList>
            <person name="Varghese N."/>
            <person name="Submissions S."/>
        </authorList>
    </citation>
    <scope>NUCLEOTIDE SEQUENCE [LARGE SCALE GENOMIC DNA]</scope>
    <source>
        <strain evidence="19 20">DSM 18839</strain>
    </source>
</reference>
<evidence type="ECO:0000256" key="7">
    <source>
        <dbReference type="ARBA" id="ARBA00023002"/>
    </source>
</evidence>
<evidence type="ECO:0000256" key="6">
    <source>
        <dbReference type="ARBA" id="ARBA00022691"/>
    </source>
</evidence>
<dbReference type="FunFam" id="3.40.1010.10:FF:000001">
    <property type="entry name" value="Siroheme synthase"/>
    <property type="match status" value="1"/>
</dbReference>
<dbReference type="Gene3D" id="3.30.160.110">
    <property type="entry name" value="Siroheme synthase, domain 2"/>
    <property type="match status" value="1"/>
</dbReference>
<evidence type="ECO:0000256" key="16">
    <source>
        <dbReference type="RuleBase" id="RU003960"/>
    </source>
</evidence>
<dbReference type="Pfam" id="PF00590">
    <property type="entry name" value="TP_methylase"/>
    <property type="match status" value="1"/>
</dbReference>
<feature type="active site" description="Proton donor" evidence="15">
    <location>
        <position position="271"/>
    </location>
</feature>
<dbReference type="GO" id="GO:0032259">
    <property type="term" value="P:methylation"/>
    <property type="evidence" value="ECO:0007669"/>
    <property type="project" value="UniProtKB-KW"/>
</dbReference>
<evidence type="ECO:0000256" key="12">
    <source>
        <dbReference type="ARBA" id="ARBA00025705"/>
    </source>
</evidence>
<dbReference type="InterPro" id="IPR003043">
    <property type="entry name" value="Uropor_MeTrfase_CS"/>
</dbReference>
<keyword evidence="3" id="KW-0169">Cobalamin biosynthesis</keyword>
<evidence type="ECO:0000256" key="14">
    <source>
        <dbReference type="ARBA" id="ARBA00060548"/>
    </source>
</evidence>
<keyword evidence="11" id="KW-0511">Multifunctional enzyme</keyword>
<organism evidence="19 20">
    <name type="scientific">Thalassobaculum litoreum DSM 18839</name>
    <dbReference type="NCBI Taxonomy" id="1123362"/>
    <lineage>
        <taxon>Bacteria</taxon>
        <taxon>Pseudomonadati</taxon>
        <taxon>Pseudomonadota</taxon>
        <taxon>Alphaproteobacteria</taxon>
        <taxon>Rhodospirillales</taxon>
        <taxon>Thalassobaculaceae</taxon>
        <taxon>Thalassobaculum</taxon>
    </lineage>
</organism>
<keyword evidence="8" id="KW-0520">NAD</keyword>
<dbReference type="Pfam" id="PF13241">
    <property type="entry name" value="NAD_binding_7"/>
    <property type="match status" value="1"/>
</dbReference>
<evidence type="ECO:0000313" key="19">
    <source>
        <dbReference type="EMBL" id="SDF51916.1"/>
    </source>
</evidence>
<evidence type="ECO:0000259" key="17">
    <source>
        <dbReference type="Pfam" id="PF00590"/>
    </source>
</evidence>
<dbReference type="InterPro" id="IPR036291">
    <property type="entry name" value="NAD(P)-bd_dom_sf"/>
</dbReference>
<dbReference type="NCBIfam" id="NF007922">
    <property type="entry name" value="PRK10637.1"/>
    <property type="match status" value="1"/>
</dbReference>
<dbReference type="SUPFAM" id="SSF51735">
    <property type="entry name" value="NAD(P)-binding Rossmann-fold domains"/>
    <property type="match status" value="1"/>
</dbReference>
<dbReference type="EMBL" id="FNBW01000004">
    <property type="protein sequence ID" value="SDF51916.1"/>
    <property type="molecule type" value="Genomic_DNA"/>
</dbReference>
<dbReference type="GO" id="GO:0019354">
    <property type="term" value="P:siroheme biosynthetic process"/>
    <property type="evidence" value="ECO:0007669"/>
    <property type="project" value="UniProtKB-UniPathway"/>
</dbReference>
<gene>
    <name evidence="19" type="ORF">SAMN05660686_01520</name>
</gene>
<dbReference type="CDD" id="cd11642">
    <property type="entry name" value="SUMT"/>
    <property type="match status" value="1"/>
</dbReference>
<keyword evidence="5 16" id="KW-0808">Transferase</keyword>
<evidence type="ECO:0000256" key="11">
    <source>
        <dbReference type="ARBA" id="ARBA00023268"/>
    </source>
</evidence>
<dbReference type="OrthoDB" id="9815856at2"/>
<dbReference type="InterPro" id="IPR037115">
    <property type="entry name" value="Sirohaem_synt_dimer_dom_sf"/>
</dbReference>
<dbReference type="Pfam" id="PF10414">
    <property type="entry name" value="CysG_dimeriser"/>
    <property type="match status" value="1"/>
</dbReference>
<evidence type="ECO:0000256" key="3">
    <source>
        <dbReference type="ARBA" id="ARBA00022573"/>
    </source>
</evidence>
<dbReference type="PANTHER" id="PTHR45790">
    <property type="entry name" value="SIROHEME SYNTHASE-RELATED"/>
    <property type="match status" value="1"/>
</dbReference>
<dbReference type="InterPro" id="IPR006367">
    <property type="entry name" value="Sirohaem_synthase_N"/>
</dbReference>
<feature type="active site" description="Proton acceptor" evidence="15">
    <location>
        <position position="249"/>
    </location>
</feature>
<dbReference type="Gene3D" id="3.30.950.10">
    <property type="entry name" value="Methyltransferase, Cobalt-precorrin-4 Transmethylase, Domain 2"/>
    <property type="match status" value="1"/>
</dbReference>
<dbReference type="InterPro" id="IPR012409">
    <property type="entry name" value="Sirohaem_synth"/>
</dbReference>
<dbReference type="InterPro" id="IPR019478">
    <property type="entry name" value="Sirohaem_synthase_dimer_dom"/>
</dbReference>
<dbReference type="InterPro" id="IPR000878">
    <property type="entry name" value="4pyrrol_Mease"/>
</dbReference>
<comment type="pathway">
    <text evidence="14">Cofactor biosynthesis; adenosylcobalamin biosynthesis; precorrin-2 from uroporphyrinogen III: step 1/1.</text>
</comment>
<keyword evidence="7" id="KW-0560">Oxidoreductase</keyword>
<evidence type="ECO:0000259" key="18">
    <source>
        <dbReference type="Pfam" id="PF10414"/>
    </source>
</evidence>
<dbReference type="PIRSF" id="PIRSF036426">
    <property type="entry name" value="Sirohaem_synth"/>
    <property type="match status" value="1"/>
</dbReference>
<dbReference type="GO" id="GO:0051287">
    <property type="term" value="F:NAD binding"/>
    <property type="evidence" value="ECO:0007669"/>
    <property type="project" value="InterPro"/>
</dbReference>
<sequence>MRYFPLFADLEGRRCVVIGGGGEAARKIRLLRKTGARLLVVAPRAETEIVEAAASGALTLVNRPFDPEDLDGAALLVVSDDGSQELDPILSAARATGIPINVIDNPSRSTVIVPGIVDRDPILVAIGSAGAAPVLVRRLREKIEALLPSRLGALARFAGRFRGAVSASITEGEGRRLFWESVFDGPIAGRVLAGDETGASEAMLRAINDDRRAERVGSVALIGAGPGDPDLLTVKALRMMQDADVVVHDALLGEGILDCVRRDADRIDVGKRKGKHSVKQDEINEILLTHARAGKRVVRLKGGDPFVFGRGGEELAHLRRHGIAVEIVPGVTAALGAAASCAIPLTDRRHASSVTFITGHGKDGALDIEPALLAEGRNTIVVYMGVSVAGGIAARAIAAGRAASTPVAVIERATQPDQRVLRGTLAGLGALVEEQAVRGPALLVIGEVTAAANALPFPLPRTAPAPVPERLAV</sequence>
<keyword evidence="10" id="KW-0627">Porphyrin biosynthesis</keyword>
<dbReference type="Gene3D" id="3.40.1010.10">
    <property type="entry name" value="Cobalt-precorrin-4 Transmethylase, Domain 1"/>
    <property type="match status" value="1"/>
</dbReference>
<dbReference type="GO" id="GO:0043115">
    <property type="term" value="F:precorrin-2 dehydrogenase activity"/>
    <property type="evidence" value="ECO:0007669"/>
    <property type="project" value="UniProtKB-EC"/>
</dbReference>
<evidence type="ECO:0000256" key="1">
    <source>
        <dbReference type="ARBA" id="ARBA00005010"/>
    </source>
</evidence>
<comment type="similarity">
    <text evidence="2 16">Belongs to the precorrin methyltransferase family.</text>
</comment>
<feature type="domain" description="Sirohaem synthase dimerisation" evidence="18">
    <location>
        <begin position="150"/>
        <end position="206"/>
    </location>
</feature>
<dbReference type="SUPFAM" id="SSF75615">
    <property type="entry name" value="Siroheme synthase middle domains-like"/>
    <property type="match status" value="1"/>
</dbReference>
<dbReference type="InterPro" id="IPR014776">
    <property type="entry name" value="4pyrrole_Mease_sub2"/>
</dbReference>
<evidence type="ECO:0000256" key="15">
    <source>
        <dbReference type="PIRSR" id="PIRSR036426-1"/>
    </source>
</evidence>
<keyword evidence="4 16" id="KW-0489">Methyltransferase</keyword>
<name>A0A8G2BG86_9PROT</name>
<dbReference type="GO" id="GO:0009236">
    <property type="term" value="P:cobalamin biosynthetic process"/>
    <property type="evidence" value="ECO:0007669"/>
    <property type="project" value="UniProtKB-KW"/>
</dbReference>
<keyword evidence="6" id="KW-0949">S-adenosyl-L-methionine</keyword>